<dbReference type="GO" id="GO:0071555">
    <property type="term" value="P:cell wall organization"/>
    <property type="evidence" value="ECO:0007669"/>
    <property type="project" value="UniProtKB-KW"/>
</dbReference>
<evidence type="ECO:0000256" key="10">
    <source>
        <dbReference type="PIRSR" id="PIRSR605150-2"/>
    </source>
</evidence>
<dbReference type="GO" id="GO:0000139">
    <property type="term" value="C:Golgi membrane"/>
    <property type="evidence" value="ECO:0007669"/>
    <property type="project" value="UniProtKB-SubCell"/>
</dbReference>
<evidence type="ECO:0000256" key="9">
    <source>
        <dbReference type="ARBA" id="ARBA00037405"/>
    </source>
</evidence>
<feature type="binding site" evidence="10">
    <location>
        <position position="140"/>
    </location>
    <ligand>
        <name>UDP-alpha-D-glucose</name>
        <dbReference type="ChEBI" id="CHEBI:58885"/>
    </ligand>
</feature>
<evidence type="ECO:0000256" key="8">
    <source>
        <dbReference type="ARBA" id="ARBA00023316"/>
    </source>
</evidence>
<dbReference type="eggNOG" id="ENOG502QZE9">
    <property type="taxonomic scope" value="Eukaryota"/>
</dbReference>
<dbReference type="STRING" id="3988.B9TG85"/>
<keyword evidence="4 11" id="KW-0812">Transmembrane</keyword>
<gene>
    <name evidence="12" type="ORF">RCOM_2128750</name>
</gene>
<keyword evidence="13" id="KW-1185">Reference proteome</keyword>
<organism evidence="12 13">
    <name type="scientific">Ricinus communis</name>
    <name type="common">Castor bean</name>
    <dbReference type="NCBI Taxonomy" id="3988"/>
    <lineage>
        <taxon>Eukaryota</taxon>
        <taxon>Viridiplantae</taxon>
        <taxon>Streptophyta</taxon>
        <taxon>Embryophyta</taxon>
        <taxon>Tracheophyta</taxon>
        <taxon>Spermatophyta</taxon>
        <taxon>Magnoliopsida</taxon>
        <taxon>eudicotyledons</taxon>
        <taxon>Gunneridae</taxon>
        <taxon>Pentapetalae</taxon>
        <taxon>rosids</taxon>
        <taxon>fabids</taxon>
        <taxon>Malpighiales</taxon>
        <taxon>Euphorbiaceae</taxon>
        <taxon>Acalyphoideae</taxon>
        <taxon>Acalypheae</taxon>
        <taxon>Ricinus</taxon>
    </lineage>
</organism>
<dbReference type="InterPro" id="IPR029044">
    <property type="entry name" value="Nucleotide-diphossugar_trans"/>
</dbReference>
<evidence type="ECO:0000256" key="7">
    <source>
        <dbReference type="ARBA" id="ARBA00023136"/>
    </source>
</evidence>
<sequence>MDGHTPLHTVKSMPHTLFNRLFAPIYACAILGLLYHHARNLLFFTSLISFSITLVLLISDLVLAFMWINTQALRMYPVCREQFPESLEKVMKRSEYPNLDVFICTADPYKEPPISVVNTALSVMAYDYPTEKISVYVSDDGGSALTFFALMEAAKFASCWLPFCKENNITERSAEAYFESRQPCSLETEKIKCYTVLIALMRDILLSLSSKSLSFLF</sequence>
<feature type="transmembrane region" description="Helical" evidence="11">
    <location>
        <begin position="17"/>
        <end position="35"/>
    </location>
</feature>
<accession>B9TG85</accession>
<dbReference type="FunFam" id="3.90.550.10:FF:000138">
    <property type="entry name" value="Cellulose synthase isolog"/>
    <property type="match status" value="1"/>
</dbReference>
<evidence type="ECO:0000313" key="13">
    <source>
        <dbReference type="Proteomes" id="UP000008311"/>
    </source>
</evidence>
<dbReference type="Proteomes" id="UP000008311">
    <property type="component" value="Unassembled WGS sequence"/>
</dbReference>
<dbReference type="PANTHER" id="PTHR13301">
    <property type="entry name" value="X-BOX TRANSCRIPTION FACTOR-RELATED"/>
    <property type="match status" value="1"/>
</dbReference>
<evidence type="ECO:0000256" key="5">
    <source>
        <dbReference type="ARBA" id="ARBA00022989"/>
    </source>
</evidence>
<evidence type="ECO:0000256" key="6">
    <source>
        <dbReference type="ARBA" id="ARBA00023034"/>
    </source>
</evidence>
<evidence type="ECO:0000256" key="4">
    <source>
        <dbReference type="ARBA" id="ARBA00022692"/>
    </source>
</evidence>
<dbReference type="InterPro" id="IPR005150">
    <property type="entry name" value="Cellulose_synth"/>
</dbReference>
<proteinExistence type="predicted"/>
<protein>
    <recommendedName>
        <fullName evidence="14">Cellulose synthase (UDP-forming)</fullName>
    </recommendedName>
</protein>
<keyword evidence="3" id="KW-0808">Transferase</keyword>
<comment type="function">
    <text evidence="9">Thought to be a Golgi-localized beta-glycan synthase that polymerize the backbones of noncellulosic polysaccharides (hemicelluloses) of plant cell wall.</text>
</comment>
<reference evidence="13" key="1">
    <citation type="journal article" date="2010" name="Nat. Biotechnol.">
        <title>Draft genome sequence of the oilseed species Ricinus communis.</title>
        <authorList>
            <person name="Chan A.P."/>
            <person name="Crabtree J."/>
            <person name="Zhao Q."/>
            <person name="Lorenzi H."/>
            <person name="Orvis J."/>
            <person name="Puiu D."/>
            <person name="Melake-Berhan A."/>
            <person name="Jones K.M."/>
            <person name="Redman J."/>
            <person name="Chen G."/>
            <person name="Cahoon E.B."/>
            <person name="Gedil M."/>
            <person name="Stanke M."/>
            <person name="Haas B.J."/>
            <person name="Wortman J.R."/>
            <person name="Fraser-Liggett C.M."/>
            <person name="Ravel J."/>
            <person name="Rabinowicz P.D."/>
        </authorList>
    </citation>
    <scope>NUCLEOTIDE SEQUENCE [LARGE SCALE GENOMIC DNA]</scope>
    <source>
        <strain evidence="13">cv. Hale</strain>
    </source>
</reference>
<evidence type="ECO:0000256" key="3">
    <source>
        <dbReference type="ARBA" id="ARBA00022679"/>
    </source>
</evidence>
<evidence type="ECO:0000256" key="1">
    <source>
        <dbReference type="ARBA" id="ARBA00004653"/>
    </source>
</evidence>
<keyword evidence="7 11" id="KW-0472">Membrane</keyword>
<keyword evidence="6" id="KW-0333">Golgi apparatus</keyword>
<dbReference type="AlphaFoldDB" id="B9TG85"/>
<dbReference type="EMBL" id="EQ980446">
    <property type="protein sequence ID" value="EEF25129.1"/>
    <property type="molecule type" value="Genomic_DNA"/>
</dbReference>
<feature type="binding site" evidence="10">
    <location>
        <position position="110"/>
    </location>
    <ligand>
        <name>UDP-alpha-D-glucose</name>
        <dbReference type="ChEBI" id="CHEBI:58885"/>
    </ligand>
</feature>
<evidence type="ECO:0000313" key="12">
    <source>
        <dbReference type="EMBL" id="EEF25129.1"/>
    </source>
</evidence>
<dbReference type="Gene3D" id="3.90.550.10">
    <property type="entry name" value="Spore Coat Polysaccharide Biosynthesis Protein SpsA, Chain A"/>
    <property type="match status" value="1"/>
</dbReference>
<dbReference type="Pfam" id="PF03552">
    <property type="entry name" value="Cellulose_synt"/>
    <property type="match status" value="1"/>
</dbReference>
<evidence type="ECO:0000256" key="11">
    <source>
        <dbReference type="SAM" id="Phobius"/>
    </source>
</evidence>
<dbReference type="InParanoid" id="B9TG85"/>
<feature type="transmembrane region" description="Helical" evidence="11">
    <location>
        <begin position="41"/>
        <end position="68"/>
    </location>
</feature>
<comment type="subcellular location">
    <subcellularLocation>
        <location evidence="1">Golgi apparatus membrane</location>
        <topology evidence="1">Multi-pass membrane protein</topology>
    </subcellularLocation>
</comment>
<dbReference type="GO" id="GO:0030244">
    <property type="term" value="P:cellulose biosynthetic process"/>
    <property type="evidence" value="ECO:0007669"/>
    <property type="project" value="InterPro"/>
</dbReference>
<evidence type="ECO:0008006" key="14">
    <source>
        <dbReference type="Google" id="ProtNLM"/>
    </source>
</evidence>
<feature type="binding site" evidence="10">
    <location>
        <position position="111"/>
    </location>
    <ligand>
        <name>UDP-alpha-D-glucose</name>
        <dbReference type="ChEBI" id="CHEBI:58885"/>
    </ligand>
</feature>
<dbReference type="GO" id="GO:0016760">
    <property type="term" value="F:cellulose synthase (UDP-forming) activity"/>
    <property type="evidence" value="ECO:0007669"/>
    <property type="project" value="InterPro"/>
</dbReference>
<name>B9TG85_RICCO</name>
<keyword evidence="8" id="KW-0961">Cell wall biogenesis/degradation</keyword>
<evidence type="ECO:0000256" key="2">
    <source>
        <dbReference type="ARBA" id="ARBA00022676"/>
    </source>
</evidence>
<keyword evidence="5 11" id="KW-1133">Transmembrane helix</keyword>
<keyword evidence="2" id="KW-0328">Glycosyltransferase</keyword>